<dbReference type="Pfam" id="PF00440">
    <property type="entry name" value="TetR_N"/>
    <property type="match status" value="1"/>
</dbReference>
<protein>
    <submittedName>
        <fullName evidence="6">TetR/AcrR family transcriptional regulator</fullName>
    </submittedName>
</protein>
<dbReference type="PANTHER" id="PTHR30055:SF148">
    <property type="entry name" value="TETR-FAMILY TRANSCRIPTIONAL REGULATOR"/>
    <property type="match status" value="1"/>
</dbReference>
<dbReference type="Gene3D" id="1.10.357.10">
    <property type="entry name" value="Tetracycline Repressor, domain 2"/>
    <property type="match status" value="1"/>
</dbReference>
<dbReference type="PROSITE" id="PS50977">
    <property type="entry name" value="HTH_TETR_2"/>
    <property type="match status" value="1"/>
</dbReference>
<comment type="caution">
    <text evidence="6">The sequence shown here is derived from an EMBL/GenBank/DDBJ whole genome shotgun (WGS) entry which is preliminary data.</text>
</comment>
<dbReference type="Gene3D" id="1.10.10.60">
    <property type="entry name" value="Homeodomain-like"/>
    <property type="match status" value="1"/>
</dbReference>
<dbReference type="Proteomes" id="UP000523447">
    <property type="component" value="Unassembled WGS sequence"/>
</dbReference>
<evidence type="ECO:0000313" key="7">
    <source>
        <dbReference type="Proteomes" id="UP000523447"/>
    </source>
</evidence>
<keyword evidence="7" id="KW-1185">Reference proteome</keyword>
<evidence type="ECO:0000256" key="4">
    <source>
        <dbReference type="PROSITE-ProRule" id="PRU00335"/>
    </source>
</evidence>
<evidence type="ECO:0000259" key="5">
    <source>
        <dbReference type="PROSITE" id="PS50977"/>
    </source>
</evidence>
<organism evidence="6 7">
    <name type="scientific">Nocardia veterana</name>
    <dbReference type="NCBI Taxonomy" id="132249"/>
    <lineage>
        <taxon>Bacteria</taxon>
        <taxon>Bacillati</taxon>
        <taxon>Actinomycetota</taxon>
        <taxon>Actinomycetes</taxon>
        <taxon>Mycobacteriales</taxon>
        <taxon>Nocardiaceae</taxon>
        <taxon>Nocardia</taxon>
    </lineage>
</organism>
<dbReference type="PROSITE" id="PS01081">
    <property type="entry name" value="HTH_TETR_1"/>
    <property type="match status" value="1"/>
</dbReference>
<keyword evidence="3" id="KW-0804">Transcription</keyword>
<evidence type="ECO:0000256" key="1">
    <source>
        <dbReference type="ARBA" id="ARBA00023015"/>
    </source>
</evidence>
<dbReference type="InterPro" id="IPR023772">
    <property type="entry name" value="DNA-bd_HTH_TetR-type_CS"/>
</dbReference>
<dbReference type="PRINTS" id="PR00455">
    <property type="entry name" value="HTHTETR"/>
</dbReference>
<dbReference type="SUPFAM" id="SSF46689">
    <property type="entry name" value="Homeodomain-like"/>
    <property type="match status" value="1"/>
</dbReference>
<dbReference type="RefSeq" id="WP_083893227.1">
    <property type="nucleotide sequence ID" value="NZ_CAWPHS010000023.1"/>
</dbReference>
<accession>A0A7X6RGL4</accession>
<name>A0A7X6RGL4_9NOCA</name>
<dbReference type="InterPro" id="IPR001647">
    <property type="entry name" value="HTH_TetR"/>
</dbReference>
<feature type="DNA-binding region" description="H-T-H motif" evidence="4">
    <location>
        <begin position="32"/>
        <end position="51"/>
    </location>
</feature>
<dbReference type="SUPFAM" id="SSF48498">
    <property type="entry name" value="Tetracyclin repressor-like, C-terminal domain"/>
    <property type="match status" value="1"/>
</dbReference>
<dbReference type="GO" id="GO:0003700">
    <property type="term" value="F:DNA-binding transcription factor activity"/>
    <property type="evidence" value="ECO:0007669"/>
    <property type="project" value="TreeGrafter"/>
</dbReference>
<dbReference type="EMBL" id="JAAXPE010000003">
    <property type="protein sequence ID" value="NKY85040.1"/>
    <property type="molecule type" value="Genomic_DNA"/>
</dbReference>
<dbReference type="InterPro" id="IPR009057">
    <property type="entry name" value="Homeodomain-like_sf"/>
</dbReference>
<sequence>MATGRPRKAEVDHAVVAATVDLLIESGYAALTIEAVAARAGVGRPTIYRRWPTKDDLVVHALIEAVPPLRAPDTGEAMNDLIELAVGFVTRLAASPLGRAVLAVHAEGARRPALAEPLRERYLRPRDEIIADVIARARRQGALRPELSNEVVRDLVFGPLVYHWLIDPETLDRDVVDALAAAARQAIASPALDGG</sequence>
<dbReference type="GO" id="GO:0000976">
    <property type="term" value="F:transcription cis-regulatory region binding"/>
    <property type="evidence" value="ECO:0007669"/>
    <property type="project" value="TreeGrafter"/>
</dbReference>
<keyword evidence="2 4" id="KW-0238">DNA-binding</keyword>
<dbReference type="Pfam" id="PF16859">
    <property type="entry name" value="TetR_C_11"/>
    <property type="match status" value="1"/>
</dbReference>
<feature type="domain" description="HTH tetR-type" evidence="5">
    <location>
        <begin position="9"/>
        <end position="69"/>
    </location>
</feature>
<keyword evidence="1" id="KW-0805">Transcription regulation</keyword>
<evidence type="ECO:0000313" key="6">
    <source>
        <dbReference type="EMBL" id="NKY85040.1"/>
    </source>
</evidence>
<evidence type="ECO:0000256" key="3">
    <source>
        <dbReference type="ARBA" id="ARBA00023163"/>
    </source>
</evidence>
<dbReference type="AlphaFoldDB" id="A0A7X6RGL4"/>
<dbReference type="InterPro" id="IPR011075">
    <property type="entry name" value="TetR_C"/>
</dbReference>
<dbReference type="InterPro" id="IPR050109">
    <property type="entry name" value="HTH-type_TetR-like_transc_reg"/>
</dbReference>
<proteinExistence type="predicted"/>
<dbReference type="PANTHER" id="PTHR30055">
    <property type="entry name" value="HTH-TYPE TRANSCRIPTIONAL REGULATOR RUTR"/>
    <property type="match status" value="1"/>
</dbReference>
<dbReference type="InterPro" id="IPR036271">
    <property type="entry name" value="Tet_transcr_reg_TetR-rel_C_sf"/>
</dbReference>
<gene>
    <name evidence="6" type="ORF">HGA07_05300</name>
</gene>
<evidence type="ECO:0000256" key="2">
    <source>
        <dbReference type="ARBA" id="ARBA00023125"/>
    </source>
</evidence>
<reference evidence="6 7" key="1">
    <citation type="submission" date="2020-04" db="EMBL/GenBank/DDBJ databases">
        <title>MicrobeNet Type strains.</title>
        <authorList>
            <person name="Nicholson A.C."/>
        </authorList>
    </citation>
    <scope>NUCLEOTIDE SEQUENCE [LARGE SCALE GENOMIC DNA]</scope>
    <source>
        <strain evidence="6 7">DSM 44445</strain>
    </source>
</reference>